<accession>A0A1I8F5A0</accession>
<evidence type="ECO:0000256" key="1">
    <source>
        <dbReference type="SAM" id="MobiDB-lite"/>
    </source>
</evidence>
<reference evidence="3" key="1">
    <citation type="submission" date="2016-11" db="UniProtKB">
        <authorList>
            <consortium name="WormBaseParasite"/>
        </authorList>
    </citation>
    <scope>IDENTIFICATION</scope>
</reference>
<proteinExistence type="predicted"/>
<dbReference type="WBParaSite" id="maker-unitig_19774-snap-gene-0.3-mRNA-1">
    <property type="protein sequence ID" value="maker-unitig_19774-snap-gene-0.3-mRNA-1"/>
    <property type="gene ID" value="maker-unitig_19774-snap-gene-0.3"/>
</dbReference>
<keyword evidence="2" id="KW-1185">Reference proteome</keyword>
<evidence type="ECO:0000313" key="3">
    <source>
        <dbReference type="WBParaSite" id="maker-unitig_19774-snap-gene-0.3-mRNA-1"/>
    </source>
</evidence>
<dbReference type="AlphaFoldDB" id="A0A1I8F5A0"/>
<protein>
    <submittedName>
        <fullName evidence="3">SAM domain-containing protein</fullName>
    </submittedName>
</protein>
<evidence type="ECO:0000313" key="2">
    <source>
        <dbReference type="Proteomes" id="UP000095280"/>
    </source>
</evidence>
<sequence length="280" mass="30289">APVWPQIASQFLHDELDRSSALAFLSGLATKELASLPIGSQSLTSRQSRGRPAMRHLASQVQSRLQAAGAEPETVSHLWRRPPARVPKSHPDRSSPLLVIESRRLPVRGEPPLPAWALWSLGQTFAARLLQTLKSADLTAGQGRRKSSRGHRSRALKQTGCNSLIPWCRQRPKRHIAPRFLWPDRPGWRSDRCGWGGCGEIPALMLVSQPLQLNLSAAFGDRPPLRSHGTAAAPADAVLWRRAGGDSVLRCAALLCLPAASAAAAAAAAATARQKSHRTC</sequence>
<name>A0A1I8F5A0_9PLAT</name>
<dbReference type="Proteomes" id="UP000095280">
    <property type="component" value="Unplaced"/>
</dbReference>
<feature type="region of interest" description="Disordered" evidence="1">
    <location>
        <begin position="66"/>
        <end position="93"/>
    </location>
</feature>
<organism evidence="2 3">
    <name type="scientific">Macrostomum lignano</name>
    <dbReference type="NCBI Taxonomy" id="282301"/>
    <lineage>
        <taxon>Eukaryota</taxon>
        <taxon>Metazoa</taxon>
        <taxon>Spiralia</taxon>
        <taxon>Lophotrochozoa</taxon>
        <taxon>Platyhelminthes</taxon>
        <taxon>Rhabditophora</taxon>
        <taxon>Macrostomorpha</taxon>
        <taxon>Macrostomida</taxon>
        <taxon>Macrostomidae</taxon>
        <taxon>Macrostomum</taxon>
    </lineage>
</organism>